<evidence type="ECO:0000313" key="3">
    <source>
        <dbReference type="EMBL" id="MBP2333441.1"/>
    </source>
</evidence>
<dbReference type="Pfam" id="PF00067">
    <property type="entry name" value="p450"/>
    <property type="match status" value="1"/>
</dbReference>
<dbReference type="PANTHER" id="PTHR46696">
    <property type="entry name" value="P450, PUTATIVE (EUROFUNG)-RELATED"/>
    <property type="match status" value="1"/>
</dbReference>
<keyword evidence="4" id="KW-1185">Reference proteome</keyword>
<dbReference type="EMBL" id="JAGINY010000001">
    <property type="protein sequence ID" value="MBP2333441.1"/>
    <property type="molecule type" value="Genomic_DNA"/>
</dbReference>
<dbReference type="Gene3D" id="1.10.630.10">
    <property type="entry name" value="Cytochrome P450"/>
    <property type="match status" value="1"/>
</dbReference>
<sequence>MPNGMDGDEHRRFRAVIDRHLADDVIRPLEPSIRHIADDAAARLVEGPASGVELVREFGRRVAVRSQCEWLGWPDSLDATLTGWMDDNHAATRSGDRRRTAEVARRFDEIIRGILADKEPDGGAGADPTSRLMADRVEDPSAPGGSRPLTTEEIVSILRNWTAGDLGSIAASIGVVGQYLAARPELQDRMRAWAADETAHAAELDAAIDEILRIDDPFPANRRVTTADVEVGDAVIPSGSRVELDWIAANRDADVFGDPDEFRPEANAAANLVYGTGPHVCPGRLISTIEIRCAIAALLRATGSFRLDGDRPSEREERPAGGWRTVHLVLG</sequence>
<evidence type="ECO:0000313" key="4">
    <source>
        <dbReference type="Proteomes" id="UP001519305"/>
    </source>
</evidence>
<dbReference type="RefSeq" id="WP_246580163.1">
    <property type="nucleotide sequence ID" value="NZ_CP047357.1"/>
</dbReference>
<comment type="similarity">
    <text evidence="1">Belongs to the cytochrome P450 family.</text>
</comment>
<gene>
    <name evidence="3" type="ORF">JOF33_002140</name>
</gene>
<dbReference type="InterPro" id="IPR001128">
    <property type="entry name" value="Cyt_P450"/>
</dbReference>
<organism evidence="3 4">
    <name type="scientific">Corynebacterium freneyi</name>
    <dbReference type="NCBI Taxonomy" id="134034"/>
    <lineage>
        <taxon>Bacteria</taxon>
        <taxon>Bacillati</taxon>
        <taxon>Actinomycetota</taxon>
        <taxon>Actinomycetes</taxon>
        <taxon>Mycobacteriales</taxon>
        <taxon>Corynebacteriaceae</taxon>
        <taxon>Corynebacterium</taxon>
    </lineage>
</organism>
<dbReference type="SUPFAM" id="SSF48264">
    <property type="entry name" value="Cytochrome P450"/>
    <property type="match status" value="1"/>
</dbReference>
<protein>
    <submittedName>
        <fullName evidence="3">Cytochrome P450</fullName>
    </submittedName>
</protein>
<evidence type="ECO:0000256" key="1">
    <source>
        <dbReference type="ARBA" id="ARBA00010617"/>
    </source>
</evidence>
<reference evidence="3 4" key="1">
    <citation type="submission" date="2021-03" db="EMBL/GenBank/DDBJ databases">
        <title>Sequencing the genomes of 1000 actinobacteria strains.</title>
        <authorList>
            <person name="Klenk H.-P."/>
        </authorList>
    </citation>
    <scope>NUCLEOTIDE SEQUENCE [LARGE SCALE GENOMIC DNA]</scope>
    <source>
        <strain evidence="3 4">DSM 44506</strain>
    </source>
</reference>
<dbReference type="InterPro" id="IPR036396">
    <property type="entry name" value="Cyt_P450_sf"/>
</dbReference>
<dbReference type="PANTHER" id="PTHR46696:SF6">
    <property type="entry name" value="P450, PUTATIVE (EUROFUNG)-RELATED"/>
    <property type="match status" value="1"/>
</dbReference>
<name>A0ABS4UAA6_9CORY</name>
<evidence type="ECO:0000256" key="2">
    <source>
        <dbReference type="SAM" id="MobiDB-lite"/>
    </source>
</evidence>
<accession>A0ABS4UAA6</accession>
<comment type="caution">
    <text evidence="3">The sequence shown here is derived from an EMBL/GenBank/DDBJ whole genome shotgun (WGS) entry which is preliminary data.</text>
</comment>
<dbReference type="Proteomes" id="UP001519305">
    <property type="component" value="Unassembled WGS sequence"/>
</dbReference>
<feature type="region of interest" description="Disordered" evidence="2">
    <location>
        <begin position="118"/>
        <end position="148"/>
    </location>
</feature>
<proteinExistence type="inferred from homology"/>